<reference evidence="12" key="1">
    <citation type="submission" date="2023-02" db="EMBL/GenBank/DDBJ databases">
        <title>Identification and recombinant expression of a fungal hydrolase from Papiliotrema laurentii that hydrolyzes apple cutin and clears colloidal polyester polyurethane.</title>
        <authorList>
            <consortium name="DOE Joint Genome Institute"/>
            <person name="Roman V.A."/>
            <person name="Bojanowski C."/>
            <person name="Crable B.R."/>
            <person name="Wagner D.N."/>
            <person name="Hung C.S."/>
            <person name="Nadeau L.J."/>
            <person name="Schratz L."/>
            <person name="Haridas S."/>
            <person name="Pangilinan J."/>
            <person name="Lipzen A."/>
            <person name="Na H."/>
            <person name="Yan M."/>
            <person name="Ng V."/>
            <person name="Grigoriev I.V."/>
            <person name="Spatafora J.W."/>
            <person name="Barlow D."/>
            <person name="Biffinger J."/>
            <person name="Kelley-Loughnane N."/>
            <person name="Varaljay V.A."/>
            <person name="Crookes-Goodson W.J."/>
        </authorList>
    </citation>
    <scope>NUCLEOTIDE SEQUENCE</scope>
    <source>
        <strain evidence="12">5307AH</strain>
    </source>
</reference>
<evidence type="ECO:0000256" key="6">
    <source>
        <dbReference type="ARBA" id="ARBA00022917"/>
    </source>
</evidence>
<dbReference type="CDD" id="cd07960">
    <property type="entry name" value="Anticodon_Ia_Ile_BEm"/>
    <property type="match status" value="1"/>
</dbReference>
<proteinExistence type="inferred from homology"/>
<dbReference type="GO" id="GO:0004822">
    <property type="term" value="F:isoleucine-tRNA ligase activity"/>
    <property type="evidence" value="ECO:0007669"/>
    <property type="project" value="UniProtKB-EC"/>
</dbReference>
<dbReference type="InterPro" id="IPR033708">
    <property type="entry name" value="Anticodon_Ile_BEm"/>
</dbReference>
<gene>
    <name evidence="12" type="ORF">DB88DRAFT_485317</name>
</gene>
<dbReference type="InterPro" id="IPR001412">
    <property type="entry name" value="aa-tRNA-synth_I_CS"/>
</dbReference>
<comment type="similarity">
    <text evidence="1 9">Belongs to the class-I aminoacyl-tRNA synthetase family.</text>
</comment>
<keyword evidence="13" id="KW-1185">Reference proteome</keyword>
<evidence type="ECO:0000256" key="4">
    <source>
        <dbReference type="ARBA" id="ARBA00022741"/>
    </source>
</evidence>
<dbReference type="Gene3D" id="1.10.730.20">
    <property type="match status" value="1"/>
</dbReference>
<dbReference type="GO" id="GO:0006428">
    <property type="term" value="P:isoleucyl-tRNA aminoacylation"/>
    <property type="evidence" value="ECO:0007669"/>
    <property type="project" value="InterPro"/>
</dbReference>
<evidence type="ECO:0000256" key="8">
    <source>
        <dbReference type="ARBA" id="ARBA00032665"/>
    </source>
</evidence>
<dbReference type="InterPro" id="IPR050081">
    <property type="entry name" value="Ile-tRNA_ligase"/>
</dbReference>
<dbReference type="GO" id="GO:0002161">
    <property type="term" value="F:aminoacyl-tRNA deacylase activity"/>
    <property type="evidence" value="ECO:0007669"/>
    <property type="project" value="InterPro"/>
</dbReference>
<keyword evidence="3 9" id="KW-0436">Ligase</keyword>
<dbReference type="EC" id="6.1.1.5" evidence="2"/>
<name>A0AAD9FTM1_PAPLA</name>
<dbReference type="InterPro" id="IPR013155">
    <property type="entry name" value="M/V/L/I-tRNA-synth_anticd-bd"/>
</dbReference>
<evidence type="ECO:0000256" key="5">
    <source>
        <dbReference type="ARBA" id="ARBA00022840"/>
    </source>
</evidence>
<keyword evidence="7 9" id="KW-0030">Aminoacyl-tRNA synthetase</keyword>
<dbReference type="AlphaFoldDB" id="A0AAD9FTM1"/>
<dbReference type="Proteomes" id="UP001182556">
    <property type="component" value="Unassembled WGS sequence"/>
</dbReference>
<evidence type="ECO:0000256" key="9">
    <source>
        <dbReference type="RuleBase" id="RU363035"/>
    </source>
</evidence>
<feature type="domain" description="Methionyl/Valyl/Leucyl/Isoleucyl-tRNA synthetase anticodon-binding" evidence="11">
    <location>
        <begin position="750"/>
        <end position="901"/>
    </location>
</feature>
<evidence type="ECO:0000259" key="10">
    <source>
        <dbReference type="Pfam" id="PF00133"/>
    </source>
</evidence>
<dbReference type="SUPFAM" id="SSF50677">
    <property type="entry name" value="ValRS/IleRS/LeuRS editing domain"/>
    <property type="match status" value="1"/>
</dbReference>
<dbReference type="EMBL" id="JAODAN010000003">
    <property type="protein sequence ID" value="KAK1925842.1"/>
    <property type="molecule type" value="Genomic_DNA"/>
</dbReference>
<dbReference type="PANTHER" id="PTHR42765">
    <property type="entry name" value="SOLEUCYL-TRNA SYNTHETASE"/>
    <property type="match status" value="1"/>
</dbReference>
<organism evidence="12 13">
    <name type="scientific">Papiliotrema laurentii</name>
    <name type="common">Cryptococcus laurentii</name>
    <dbReference type="NCBI Taxonomy" id="5418"/>
    <lineage>
        <taxon>Eukaryota</taxon>
        <taxon>Fungi</taxon>
        <taxon>Dikarya</taxon>
        <taxon>Basidiomycota</taxon>
        <taxon>Agaricomycotina</taxon>
        <taxon>Tremellomycetes</taxon>
        <taxon>Tremellales</taxon>
        <taxon>Rhynchogastremaceae</taxon>
        <taxon>Papiliotrema</taxon>
    </lineage>
</organism>
<evidence type="ECO:0000256" key="1">
    <source>
        <dbReference type="ARBA" id="ARBA00005594"/>
    </source>
</evidence>
<feature type="domain" description="Aminoacyl-tRNA synthetase class Ia" evidence="10">
    <location>
        <begin position="72"/>
        <end position="708"/>
    </location>
</feature>
<dbReference type="PROSITE" id="PS00178">
    <property type="entry name" value="AA_TRNA_LIGASE_I"/>
    <property type="match status" value="1"/>
</dbReference>
<dbReference type="GO" id="GO:0005524">
    <property type="term" value="F:ATP binding"/>
    <property type="evidence" value="ECO:0007669"/>
    <property type="project" value="UniProtKB-KW"/>
</dbReference>
<dbReference type="InterPro" id="IPR014729">
    <property type="entry name" value="Rossmann-like_a/b/a_fold"/>
</dbReference>
<dbReference type="PRINTS" id="PR00984">
    <property type="entry name" value="TRNASYNTHILE"/>
</dbReference>
<dbReference type="SUPFAM" id="SSF47323">
    <property type="entry name" value="Anticodon-binding domain of a subclass of class I aminoacyl-tRNA synthetases"/>
    <property type="match status" value="1"/>
</dbReference>
<dbReference type="Pfam" id="PF00133">
    <property type="entry name" value="tRNA-synt_1"/>
    <property type="match status" value="1"/>
</dbReference>
<dbReference type="InterPro" id="IPR002301">
    <property type="entry name" value="Ile-tRNA-ligase"/>
</dbReference>
<dbReference type="Gene3D" id="3.40.50.620">
    <property type="entry name" value="HUPs"/>
    <property type="match status" value="2"/>
</dbReference>
<keyword evidence="4 9" id="KW-0547">Nucleotide-binding</keyword>
<dbReference type="NCBIfam" id="TIGR00392">
    <property type="entry name" value="ileS"/>
    <property type="match status" value="1"/>
</dbReference>
<protein>
    <recommendedName>
        <fullName evidence="2">isoleucine--tRNA ligase</fullName>
        <ecNumber evidence="2">6.1.1.5</ecNumber>
    </recommendedName>
    <alternativeName>
        <fullName evidence="8">Isoleucyl-tRNA synthetase</fullName>
    </alternativeName>
</protein>
<evidence type="ECO:0000256" key="2">
    <source>
        <dbReference type="ARBA" id="ARBA00013165"/>
    </source>
</evidence>
<dbReference type="InterPro" id="IPR009080">
    <property type="entry name" value="tRNAsynth_Ia_anticodon-bd"/>
</dbReference>
<dbReference type="PANTHER" id="PTHR42765:SF1">
    <property type="entry name" value="ISOLEUCINE--TRNA LIGASE, MITOCHONDRIAL"/>
    <property type="match status" value="1"/>
</dbReference>
<evidence type="ECO:0000256" key="3">
    <source>
        <dbReference type="ARBA" id="ARBA00022598"/>
    </source>
</evidence>
<dbReference type="InterPro" id="IPR009008">
    <property type="entry name" value="Val/Leu/Ile-tRNA-synth_edit"/>
</dbReference>
<keyword evidence="5 9" id="KW-0067">ATP-binding</keyword>
<dbReference type="SUPFAM" id="SSF52374">
    <property type="entry name" value="Nucleotidylyl transferase"/>
    <property type="match status" value="1"/>
</dbReference>
<sequence length="984" mass="109955">MSLLTRLPAESLRLISLHLGRRVETCLYSTTTPSQVDKKAYSHTLKLPKTSFPLKHKNPVEVEARLRKKISDDLYKWQKEHNPGPPFVFLDGPPYANGNLHMGHALNKILKDFINRSKVLQGRKVHFEPGWDCHGLPIEQKALQIAGASHTSLEPTRIREIARNTALEAIDIQKREMKDLGVMADWDNPQATYRTLDRDFEIRQLRLFQQMVEQGHITHRLRPCYYSPAARTALAESELKYTDDHESKSVYVAFRVDEADMSPKLQFIWGNLQKEAAADLRLAIWTTTPWTLASNLGVAVGNDLDYAITRDKNGQILVIQADRLQPMEEIIGSLEILVRLKGSDLVGTRYTHLFHPPSSSRTQPEIIHSSHVSVESGTGLVHMAPVHGQEDYEAFAAAGRLPDDLHCPVDGAGQYDASLASVIDVDRAVLDRLIGKEVLGNGNEEVITMLEESNTLLALQPIRHRYPYDWKTKTPTIIRATPQWFADVAAVKSRAVESLDHTDFLPSSARHRLESFITSRSEWCISRQRSWGVPIPVLFDSDDNPVTKYLSYTVDVLDRKGIDHWWTGPVEDFVPAGESAQGLYKGRDTMDVWFDSGSAWTSIDGKFGRSSETPLADVCLEGSDQHRGWFQSSLLTRLITTTGSEPVAGALITHGFVMDEQGRKMSKSDGNGISPMDIVHGMNGQKALGADALRIWVASVDYAKDVSIGPTSIAQAAEILRKIRSVMRFVLGNLSDRPAPNATAEHDLLDRYVLHELAELESRVIESYDQFAFSRALQSISGFAGSMLSSLYFDAIKDTLYCDRLDSPRRQAVVSVLREVLDTLLRAIAPLAPHLAEEINEALPSPYVPSVFAAQWTSERRIACPEAKRDMEMLLGVRGTVQTLIEECRAEKLLRQPAEADLHIVGQGEMQALLAQNASLLPALFTTSSVSLSNDQLDAPWSRLRKHESYSLVLVPARHKQCPRCWLYRSDKVASVCDRCAASV</sequence>
<dbReference type="Pfam" id="PF08264">
    <property type="entry name" value="Anticodon_1"/>
    <property type="match status" value="1"/>
</dbReference>
<dbReference type="InterPro" id="IPR002300">
    <property type="entry name" value="aa-tRNA-synth_Ia"/>
</dbReference>
<dbReference type="GO" id="GO:0005739">
    <property type="term" value="C:mitochondrion"/>
    <property type="evidence" value="ECO:0007669"/>
    <property type="project" value="TreeGrafter"/>
</dbReference>
<evidence type="ECO:0000313" key="12">
    <source>
        <dbReference type="EMBL" id="KAK1925842.1"/>
    </source>
</evidence>
<comment type="caution">
    <text evidence="12">The sequence shown here is derived from an EMBL/GenBank/DDBJ whole genome shotgun (WGS) entry which is preliminary data.</text>
</comment>
<evidence type="ECO:0000256" key="7">
    <source>
        <dbReference type="ARBA" id="ARBA00023146"/>
    </source>
</evidence>
<evidence type="ECO:0000259" key="11">
    <source>
        <dbReference type="Pfam" id="PF08264"/>
    </source>
</evidence>
<dbReference type="GO" id="GO:0032543">
    <property type="term" value="P:mitochondrial translation"/>
    <property type="evidence" value="ECO:0007669"/>
    <property type="project" value="TreeGrafter"/>
</dbReference>
<dbReference type="GO" id="GO:0000049">
    <property type="term" value="F:tRNA binding"/>
    <property type="evidence" value="ECO:0007669"/>
    <property type="project" value="InterPro"/>
</dbReference>
<keyword evidence="6 9" id="KW-0648">Protein biosynthesis</keyword>
<accession>A0AAD9FTM1</accession>
<dbReference type="Gene3D" id="3.90.740.10">
    <property type="entry name" value="Valyl/Leucyl/Isoleucyl-tRNA synthetase, editing domain"/>
    <property type="match status" value="1"/>
</dbReference>
<evidence type="ECO:0000313" key="13">
    <source>
        <dbReference type="Proteomes" id="UP001182556"/>
    </source>
</evidence>